<reference evidence="2" key="1">
    <citation type="submission" date="2017-03" db="EMBL/GenBank/DDBJ databases">
        <authorList>
            <person name="Herbold C."/>
        </authorList>
    </citation>
    <scope>NUCLEOTIDE SEQUENCE [LARGE SCALE GENOMIC DNA]</scope>
</reference>
<protein>
    <submittedName>
        <fullName evidence="1">Uncharacterized protein</fullName>
    </submittedName>
</protein>
<accession>A0A2H1FHZ4</accession>
<gene>
    <name evidence="1" type="ORF">NCS_30225</name>
</gene>
<name>A0A2H1FHZ4_9ARCH</name>
<evidence type="ECO:0000313" key="1">
    <source>
        <dbReference type="EMBL" id="SMH72385.1"/>
    </source>
</evidence>
<proteinExistence type="predicted"/>
<organism evidence="1 2">
    <name type="scientific">Candidatus Nitrosotalea okcheonensis</name>
    <dbReference type="NCBI Taxonomy" id="1903276"/>
    <lineage>
        <taxon>Archaea</taxon>
        <taxon>Nitrososphaerota</taxon>
        <taxon>Nitrososphaeria</taxon>
        <taxon>Nitrosotaleales</taxon>
        <taxon>Nitrosotaleaceae</taxon>
        <taxon>Nitrosotalea</taxon>
    </lineage>
</organism>
<dbReference type="EMBL" id="LT841358">
    <property type="protein sequence ID" value="SMH72385.1"/>
    <property type="molecule type" value="Genomic_DNA"/>
</dbReference>
<dbReference type="Proteomes" id="UP000230607">
    <property type="component" value="Chromosome 1"/>
</dbReference>
<dbReference type="AlphaFoldDB" id="A0A2H1FHZ4"/>
<sequence>MSVTCSARVTISETELASILTIMPELLGKVEQLAKKEAFTAELILSTIISTDIESLIM</sequence>
<keyword evidence="2" id="KW-1185">Reference proteome</keyword>
<evidence type="ECO:0000313" key="2">
    <source>
        <dbReference type="Proteomes" id="UP000230607"/>
    </source>
</evidence>